<dbReference type="AlphaFoldDB" id="A0A137PE78"/>
<dbReference type="PANTHER" id="PTHR21368">
    <property type="entry name" value="50S RIBOSOMAL PROTEIN L9"/>
    <property type="match status" value="1"/>
</dbReference>
<evidence type="ECO:0000256" key="4">
    <source>
        <dbReference type="ARBA" id="ARBA00022980"/>
    </source>
</evidence>
<dbReference type="GO" id="GO:1990904">
    <property type="term" value="C:ribonucleoprotein complex"/>
    <property type="evidence" value="ECO:0007669"/>
    <property type="project" value="UniProtKB-KW"/>
</dbReference>
<evidence type="ECO:0000256" key="3">
    <source>
        <dbReference type="ARBA" id="ARBA00022884"/>
    </source>
</evidence>
<feature type="domain" description="Ribosomal protein L9" evidence="7">
    <location>
        <begin position="18"/>
        <end position="57"/>
    </location>
</feature>
<keyword evidence="10" id="KW-1185">Reference proteome</keyword>
<dbReference type="EMBL" id="KQ964439">
    <property type="protein sequence ID" value="KXN73272.1"/>
    <property type="molecule type" value="Genomic_DNA"/>
</dbReference>
<dbReference type="GO" id="GO:0006412">
    <property type="term" value="P:translation"/>
    <property type="evidence" value="ECO:0007669"/>
    <property type="project" value="InterPro"/>
</dbReference>
<dbReference type="GO" id="GO:0005840">
    <property type="term" value="C:ribosome"/>
    <property type="evidence" value="ECO:0007669"/>
    <property type="project" value="UniProtKB-KW"/>
</dbReference>
<evidence type="ECO:0000256" key="2">
    <source>
        <dbReference type="ARBA" id="ARBA00022730"/>
    </source>
</evidence>
<accession>A0A137PE78</accession>
<name>A0A137PE78_CONC2</name>
<dbReference type="Pfam" id="PF01281">
    <property type="entry name" value="Ribosomal_L9_N"/>
    <property type="match status" value="1"/>
</dbReference>
<dbReference type="GO" id="GO:0003735">
    <property type="term" value="F:structural constituent of ribosome"/>
    <property type="evidence" value="ECO:0007669"/>
    <property type="project" value="InterPro"/>
</dbReference>
<evidence type="ECO:0000259" key="7">
    <source>
        <dbReference type="Pfam" id="PF01281"/>
    </source>
</evidence>
<comment type="similarity">
    <text evidence="1">Belongs to the bacterial ribosomal protein bL9 family.</text>
</comment>
<evidence type="ECO:0000256" key="5">
    <source>
        <dbReference type="ARBA" id="ARBA00023274"/>
    </source>
</evidence>
<keyword evidence="2" id="KW-0699">rRNA-binding</keyword>
<dbReference type="OrthoDB" id="5555409at2759"/>
<evidence type="ECO:0000256" key="1">
    <source>
        <dbReference type="ARBA" id="ARBA00010605"/>
    </source>
</evidence>
<feature type="non-terminal residue" evidence="9">
    <location>
        <position position="1"/>
    </location>
</feature>
<dbReference type="InterPro" id="IPR020070">
    <property type="entry name" value="Ribosomal_bL9_N"/>
</dbReference>
<keyword evidence="5" id="KW-0687">Ribonucleoprotein</keyword>
<dbReference type="InterPro" id="IPR036935">
    <property type="entry name" value="Ribosomal_bL9_N_sf"/>
</dbReference>
<dbReference type="SUPFAM" id="SSF55653">
    <property type="entry name" value="Ribosomal protein L9 C-domain"/>
    <property type="match status" value="1"/>
</dbReference>
<dbReference type="InterPro" id="IPR000244">
    <property type="entry name" value="Ribosomal_bL9"/>
</dbReference>
<evidence type="ECO:0000313" key="10">
    <source>
        <dbReference type="Proteomes" id="UP000070444"/>
    </source>
</evidence>
<evidence type="ECO:0000313" key="9">
    <source>
        <dbReference type="EMBL" id="KXN73272.1"/>
    </source>
</evidence>
<proteinExistence type="inferred from homology"/>
<dbReference type="Pfam" id="PF03948">
    <property type="entry name" value="Ribosomal_L9_C"/>
    <property type="match status" value="1"/>
</dbReference>
<dbReference type="InterPro" id="IPR020069">
    <property type="entry name" value="Ribosomal_bL9_C"/>
</dbReference>
<protein>
    <recommendedName>
        <fullName evidence="6">50S ribosomal protein L9, chloroplastic</fullName>
    </recommendedName>
</protein>
<dbReference type="Gene3D" id="3.10.430.100">
    <property type="entry name" value="Ribosomal protein L9, C-terminal domain"/>
    <property type="match status" value="1"/>
</dbReference>
<dbReference type="GO" id="GO:0019843">
    <property type="term" value="F:rRNA binding"/>
    <property type="evidence" value="ECO:0007669"/>
    <property type="project" value="UniProtKB-KW"/>
</dbReference>
<dbReference type="InterPro" id="IPR009027">
    <property type="entry name" value="Ribosomal_bL9/RNase_H1_N"/>
</dbReference>
<evidence type="ECO:0000259" key="8">
    <source>
        <dbReference type="Pfam" id="PF03948"/>
    </source>
</evidence>
<organism evidence="9 10">
    <name type="scientific">Conidiobolus coronatus (strain ATCC 28846 / CBS 209.66 / NRRL 28638)</name>
    <name type="common">Delacroixia coronata</name>
    <dbReference type="NCBI Taxonomy" id="796925"/>
    <lineage>
        <taxon>Eukaryota</taxon>
        <taxon>Fungi</taxon>
        <taxon>Fungi incertae sedis</taxon>
        <taxon>Zoopagomycota</taxon>
        <taxon>Entomophthoromycotina</taxon>
        <taxon>Entomophthoromycetes</taxon>
        <taxon>Entomophthorales</taxon>
        <taxon>Ancylistaceae</taxon>
        <taxon>Conidiobolus</taxon>
    </lineage>
</organism>
<reference evidence="9 10" key="1">
    <citation type="journal article" date="2015" name="Genome Biol. Evol.">
        <title>Phylogenomic analyses indicate that early fungi evolved digesting cell walls of algal ancestors of land plants.</title>
        <authorList>
            <person name="Chang Y."/>
            <person name="Wang S."/>
            <person name="Sekimoto S."/>
            <person name="Aerts A.L."/>
            <person name="Choi C."/>
            <person name="Clum A."/>
            <person name="LaButti K.M."/>
            <person name="Lindquist E.A."/>
            <person name="Yee Ngan C."/>
            <person name="Ohm R.A."/>
            <person name="Salamov A.A."/>
            <person name="Grigoriev I.V."/>
            <person name="Spatafora J.W."/>
            <person name="Berbee M.L."/>
        </authorList>
    </citation>
    <scope>NUCLEOTIDE SEQUENCE [LARGE SCALE GENOMIC DNA]</scope>
    <source>
        <strain evidence="9 10">NRRL 28638</strain>
    </source>
</reference>
<dbReference type="Gene3D" id="3.40.5.10">
    <property type="entry name" value="Ribosomal protein L9, N-terminal domain"/>
    <property type="match status" value="1"/>
</dbReference>
<keyword evidence="4" id="KW-0689">Ribosomal protein</keyword>
<dbReference type="InterPro" id="IPR036791">
    <property type="entry name" value="Ribosomal_bL9_C_sf"/>
</dbReference>
<feature type="domain" description="Large ribosomal subunit protein bL9 C-terminal" evidence="8">
    <location>
        <begin position="115"/>
        <end position="174"/>
    </location>
</feature>
<evidence type="ECO:0000256" key="6">
    <source>
        <dbReference type="ARBA" id="ARBA00035427"/>
    </source>
</evidence>
<gene>
    <name evidence="9" type="ORF">CONCODRAFT_77421</name>
</gene>
<dbReference type="STRING" id="796925.A0A137PE78"/>
<dbReference type="Proteomes" id="UP000070444">
    <property type="component" value="Unassembled WGS sequence"/>
</dbReference>
<dbReference type="OMA" id="RQLEFNR"/>
<dbReference type="SUPFAM" id="SSF55658">
    <property type="entry name" value="L9 N-domain-like"/>
    <property type="match status" value="1"/>
</dbReference>
<keyword evidence="3" id="KW-0694">RNA-binding</keyword>
<sequence>KDKPKKKWVIHKKQDIPIKLLQDVPFLGRAGDSVKVKPGYMRNVLYSNKMAIYIPREHKQISKKELAKQPQTTQTSQAKVMGHTYSSYLKLARLERELNRVHELSFIRSTITLGEPEIYGSVSIEDILNELRQNHKLNIEKDTCTWEKVKKVGIYSFKIDLGNLGAYSLKVNVKPEQLPPMPEVGGPEVNAQL</sequence>